<keyword evidence="2" id="KW-1185">Reference proteome</keyword>
<evidence type="ECO:0000313" key="1">
    <source>
        <dbReference type="EMBL" id="DAD39652.1"/>
    </source>
</evidence>
<gene>
    <name evidence="1" type="ORF">HUJ06_013975</name>
</gene>
<dbReference type="AlphaFoldDB" id="A0A822Z3N6"/>
<evidence type="ECO:0000313" key="2">
    <source>
        <dbReference type="Proteomes" id="UP000607653"/>
    </source>
</evidence>
<comment type="caution">
    <text evidence="1">The sequence shown here is derived from an EMBL/GenBank/DDBJ whole genome shotgun (WGS) entry which is preliminary data.</text>
</comment>
<dbReference type="EMBL" id="DUZY01000005">
    <property type="protein sequence ID" value="DAD39652.1"/>
    <property type="molecule type" value="Genomic_DNA"/>
</dbReference>
<sequence length="40" mass="4773">MTTHRLMNHVFVYSVSDDDAIPTLRESLLNLWVFFLFFPV</sequence>
<protein>
    <submittedName>
        <fullName evidence="1">Uncharacterized protein</fullName>
    </submittedName>
</protein>
<accession>A0A822Z3N6</accession>
<name>A0A822Z3N6_NELNU</name>
<dbReference type="Proteomes" id="UP000607653">
    <property type="component" value="Unassembled WGS sequence"/>
</dbReference>
<reference evidence="1 2" key="1">
    <citation type="journal article" date="2020" name="Mol. Biol. Evol.">
        <title>Distinct Expression and Methylation Patterns for Genes with Different Fates following a Single Whole-Genome Duplication in Flowering Plants.</title>
        <authorList>
            <person name="Shi T."/>
            <person name="Rahmani R.S."/>
            <person name="Gugger P.F."/>
            <person name="Wang M."/>
            <person name="Li H."/>
            <person name="Zhang Y."/>
            <person name="Li Z."/>
            <person name="Wang Q."/>
            <person name="Van de Peer Y."/>
            <person name="Marchal K."/>
            <person name="Chen J."/>
        </authorList>
    </citation>
    <scope>NUCLEOTIDE SEQUENCE [LARGE SCALE GENOMIC DNA]</scope>
    <source>
        <tissue evidence="1">Leaf</tissue>
    </source>
</reference>
<proteinExistence type="predicted"/>
<organism evidence="1 2">
    <name type="scientific">Nelumbo nucifera</name>
    <name type="common">Sacred lotus</name>
    <dbReference type="NCBI Taxonomy" id="4432"/>
    <lineage>
        <taxon>Eukaryota</taxon>
        <taxon>Viridiplantae</taxon>
        <taxon>Streptophyta</taxon>
        <taxon>Embryophyta</taxon>
        <taxon>Tracheophyta</taxon>
        <taxon>Spermatophyta</taxon>
        <taxon>Magnoliopsida</taxon>
        <taxon>Proteales</taxon>
        <taxon>Nelumbonaceae</taxon>
        <taxon>Nelumbo</taxon>
    </lineage>
</organism>